<keyword evidence="1" id="KW-1133">Transmembrane helix</keyword>
<evidence type="ECO:0000259" key="2">
    <source>
        <dbReference type="PROSITE" id="PS51352"/>
    </source>
</evidence>
<keyword evidence="1" id="KW-0812">Transmembrane</keyword>
<dbReference type="AlphaFoldDB" id="A0A6C2YL65"/>
<dbReference type="EMBL" id="LR593887">
    <property type="protein sequence ID" value="VTS01046.1"/>
    <property type="molecule type" value="Genomic_DNA"/>
</dbReference>
<dbReference type="InterPro" id="IPR012336">
    <property type="entry name" value="Thioredoxin-like_fold"/>
</dbReference>
<dbReference type="Gene3D" id="3.40.30.10">
    <property type="entry name" value="Glutaredoxin"/>
    <property type="match status" value="1"/>
</dbReference>
<evidence type="ECO:0000313" key="4">
    <source>
        <dbReference type="Proteomes" id="UP000464378"/>
    </source>
</evidence>
<dbReference type="EMBL" id="LR586016">
    <property type="protein sequence ID" value="VIP02320.1"/>
    <property type="molecule type" value="Genomic_DNA"/>
</dbReference>
<evidence type="ECO:0000256" key="1">
    <source>
        <dbReference type="SAM" id="Phobius"/>
    </source>
</evidence>
<sequence>MTRFDRIGLWMLIGVTTAIIGGHLAHTAAPEPGDTGLRILKYPQLVDALRSCRGQVVLVDCWMDTCIPCKKGFPRVVAMHQKYAAAGLQLMTLCLSDASDLATQQRVRGFLSQQRVPGMNILLDEPATACQTKLNVQSVPCLFLFDRDGRLLQKWCNDTVQYDQIEQRVIAALRS</sequence>
<organism evidence="3">
    <name type="scientific">Tuwongella immobilis</name>
    <dbReference type="NCBI Taxonomy" id="692036"/>
    <lineage>
        <taxon>Bacteria</taxon>
        <taxon>Pseudomonadati</taxon>
        <taxon>Planctomycetota</taxon>
        <taxon>Planctomycetia</taxon>
        <taxon>Gemmatales</taxon>
        <taxon>Gemmataceae</taxon>
        <taxon>Tuwongella</taxon>
    </lineage>
</organism>
<feature type="transmembrane region" description="Helical" evidence="1">
    <location>
        <begin position="7"/>
        <end position="25"/>
    </location>
</feature>
<protein>
    <recommendedName>
        <fullName evidence="2">Thioredoxin domain-containing protein</fullName>
    </recommendedName>
</protein>
<dbReference type="InterPro" id="IPR013766">
    <property type="entry name" value="Thioredoxin_domain"/>
</dbReference>
<dbReference type="InterPro" id="IPR036249">
    <property type="entry name" value="Thioredoxin-like_sf"/>
</dbReference>
<dbReference type="Proteomes" id="UP000464378">
    <property type="component" value="Chromosome"/>
</dbReference>
<keyword evidence="4" id="KW-1185">Reference proteome</keyword>
<dbReference type="KEGG" id="tim:GMBLW1_16400"/>
<proteinExistence type="predicted"/>
<name>A0A6C2YL65_9BACT</name>
<reference evidence="3" key="1">
    <citation type="submission" date="2019-04" db="EMBL/GenBank/DDBJ databases">
        <authorList>
            <consortium name="Science for Life Laboratories"/>
        </authorList>
    </citation>
    <scope>NUCLEOTIDE SEQUENCE</scope>
    <source>
        <strain evidence="3">MBLW1</strain>
    </source>
</reference>
<dbReference type="PANTHER" id="PTHR42852:SF18">
    <property type="entry name" value="CHROMOSOME UNDETERMINED SCAFFOLD_47, WHOLE GENOME SHOTGUN SEQUENCE"/>
    <property type="match status" value="1"/>
</dbReference>
<dbReference type="InterPro" id="IPR050553">
    <property type="entry name" value="Thioredoxin_ResA/DsbE_sf"/>
</dbReference>
<dbReference type="RefSeq" id="WP_162657506.1">
    <property type="nucleotide sequence ID" value="NZ_LR593887.1"/>
</dbReference>
<keyword evidence="1" id="KW-0472">Membrane</keyword>
<evidence type="ECO:0000313" key="3">
    <source>
        <dbReference type="EMBL" id="VIP02320.1"/>
    </source>
</evidence>
<dbReference type="CDD" id="cd02966">
    <property type="entry name" value="TlpA_like_family"/>
    <property type="match status" value="1"/>
</dbReference>
<dbReference type="PANTHER" id="PTHR42852">
    <property type="entry name" value="THIOL:DISULFIDE INTERCHANGE PROTEIN DSBE"/>
    <property type="match status" value="1"/>
</dbReference>
<feature type="domain" description="Thioredoxin" evidence="2">
    <location>
        <begin position="23"/>
        <end position="175"/>
    </location>
</feature>
<dbReference type="InParanoid" id="A0A6C2YL65"/>
<dbReference type="PROSITE" id="PS51352">
    <property type="entry name" value="THIOREDOXIN_2"/>
    <property type="match status" value="1"/>
</dbReference>
<dbReference type="SUPFAM" id="SSF52833">
    <property type="entry name" value="Thioredoxin-like"/>
    <property type="match status" value="1"/>
</dbReference>
<dbReference type="Pfam" id="PF13905">
    <property type="entry name" value="Thioredoxin_8"/>
    <property type="match status" value="1"/>
</dbReference>
<accession>A0A6C2YL65</accession>
<gene>
    <name evidence="3" type="ORF">GMBLW1_16400</name>
</gene>